<feature type="compositionally biased region" description="Basic residues" evidence="1">
    <location>
        <begin position="11"/>
        <end position="24"/>
    </location>
</feature>
<keyword evidence="3" id="KW-1185">Reference proteome</keyword>
<reference evidence="2 3" key="1">
    <citation type="submission" date="2019-01" db="EMBL/GenBank/DDBJ databases">
        <authorList>
            <person name="Sayadi A."/>
        </authorList>
    </citation>
    <scope>NUCLEOTIDE SEQUENCE [LARGE SCALE GENOMIC DNA]</scope>
</reference>
<dbReference type="EMBL" id="CAACVG010008443">
    <property type="protein sequence ID" value="VEN49838.1"/>
    <property type="molecule type" value="Genomic_DNA"/>
</dbReference>
<evidence type="ECO:0000256" key="1">
    <source>
        <dbReference type="SAM" id="MobiDB-lite"/>
    </source>
</evidence>
<dbReference type="Proteomes" id="UP000410492">
    <property type="component" value="Unassembled WGS sequence"/>
</dbReference>
<proteinExistence type="predicted"/>
<gene>
    <name evidence="2" type="ORF">CALMAC_LOCUS10812</name>
</gene>
<feature type="region of interest" description="Disordered" evidence="1">
    <location>
        <begin position="1"/>
        <end position="25"/>
    </location>
</feature>
<organism evidence="2 3">
    <name type="scientific">Callosobruchus maculatus</name>
    <name type="common">Southern cowpea weevil</name>
    <name type="synonym">Pulse bruchid</name>
    <dbReference type="NCBI Taxonomy" id="64391"/>
    <lineage>
        <taxon>Eukaryota</taxon>
        <taxon>Metazoa</taxon>
        <taxon>Ecdysozoa</taxon>
        <taxon>Arthropoda</taxon>
        <taxon>Hexapoda</taxon>
        <taxon>Insecta</taxon>
        <taxon>Pterygota</taxon>
        <taxon>Neoptera</taxon>
        <taxon>Endopterygota</taxon>
        <taxon>Coleoptera</taxon>
        <taxon>Polyphaga</taxon>
        <taxon>Cucujiformia</taxon>
        <taxon>Chrysomeloidea</taxon>
        <taxon>Chrysomelidae</taxon>
        <taxon>Bruchinae</taxon>
        <taxon>Bruchini</taxon>
        <taxon>Callosobruchus</taxon>
    </lineage>
</organism>
<name>A0A653CPI2_CALMS</name>
<evidence type="ECO:0000313" key="2">
    <source>
        <dbReference type="EMBL" id="VEN49838.1"/>
    </source>
</evidence>
<protein>
    <submittedName>
        <fullName evidence="2">Uncharacterized protein</fullName>
    </submittedName>
</protein>
<evidence type="ECO:0000313" key="3">
    <source>
        <dbReference type="Proteomes" id="UP000410492"/>
    </source>
</evidence>
<dbReference type="AlphaFoldDB" id="A0A653CPI2"/>
<accession>A0A653CPI2</accession>
<sequence>MGHPVSIRKVASPRKGRQLNHSPRRLQSEDCLQRCSLTDIGIANQARPTYWDNMSAYARPGNRVQQLFRRWWQSFGLSGSLTSWTLHSSGNRVLGHRLRTVRCTRGLR</sequence>